<keyword evidence="8" id="KW-0406">Ion transport</keyword>
<evidence type="ECO:0000256" key="11">
    <source>
        <dbReference type="SAM" id="MobiDB-lite"/>
    </source>
</evidence>
<sequence>MFLGTGEVARILIALAFLVITAHGAAYLFQIVKQPPVIGEILGGLLLGPTVLGFFAPGVQADLIPPDGPTAHALSLIYQLGLLLLVYLTGTELRGQSTTGTERRSIMSMSLLGLLIPFAAGITLSGTAGLDGLSGAQGSSTSIVLIFGMAIAITSIPVISRIMLDLGILGTHFARMVLSVAVLEDVVLYVTLAVVMGISGATSGDAQGFGALVSEAPLHWAVLYYTIAPCIFLALLLKYGGRIFGLLMDARWNILSRRSPAAYLMVFIFALCLACIGLGIDPIFGALVAGVCDARSGRAEDARETLRGISYSFFIPVYFALVGVKLDLIHHFDIVFFAWFLVFACVVKFSSVWLGARIGGQNNRSASNLAAAMNARGGPGIVLASVTFGAGIISEDFFSALVVLSIVTSQMAGVWLTRTLDRGNPLTAQDGPEPRDGPKPLEEPPPLAGPRPLDGPEPPAGAGPPNGVRPPDGPQPPEGAELLDADTHADTGTVLGTDAGTDAGAPGEHTEGAPLIDLKNEKNDRKADTP</sequence>
<dbReference type="InterPro" id="IPR006153">
    <property type="entry name" value="Cation/H_exchanger_TM"/>
</dbReference>
<organism evidence="14 15">
    <name type="scientific">Streptomyces iconiensis</name>
    <dbReference type="NCBI Taxonomy" id="1384038"/>
    <lineage>
        <taxon>Bacteria</taxon>
        <taxon>Bacillati</taxon>
        <taxon>Actinomycetota</taxon>
        <taxon>Actinomycetes</taxon>
        <taxon>Kitasatosporales</taxon>
        <taxon>Streptomycetaceae</taxon>
        <taxon>Streptomyces</taxon>
    </lineage>
</organism>
<evidence type="ECO:0000256" key="12">
    <source>
        <dbReference type="SAM" id="Phobius"/>
    </source>
</evidence>
<evidence type="ECO:0000256" key="1">
    <source>
        <dbReference type="ARBA" id="ARBA00004141"/>
    </source>
</evidence>
<keyword evidence="4" id="KW-0050">Antiport</keyword>
<evidence type="ECO:0000313" key="14">
    <source>
        <dbReference type="EMBL" id="MDJ1130534.1"/>
    </source>
</evidence>
<feature type="compositionally biased region" description="Basic and acidic residues" evidence="11">
    <location>
        <begin position="432"/>
        <end position="442"/>
    </location>
</feature>
<feature type="transmembrane region" description="Helical" evidence="12">
    <location>
        <begin position="12"/>
        <end position="29"/>
    </location>
</feature>
<evidence type="ECO:0000259" key="13">
    <source>
        <dbReference type="Pfam" id="PF00999"/>
    </source>
</evidence>
<feature type="compositionally biased region" description="Basic and acidic residues" evidence="11">
    <location>
        <begin position="518"/>
        <end position="530"/>
    </location>
</feature>
<evidence type="ECO:0000256" key="10">
    <source>
        <dbReference type="ARBA" id="ARBA00023201"/>
    </source>
</evidence>
<dbReference type="InterPro" id="IPR038770">
    <property type="entry name" value="Na+/solute_symporter_sf"/>
</dbReference>
<evidence type="ECO:0000313" key="15">
    <source>
        <dbReference type="Proteomes" id="UP001214441"/>
    </source>
</evidence>
<feature type="transmembrane region" description="Helical" evidence="12">
    <location>
        <begin position="142"/>
        <end position="164"/>
    </location>
</feature>
<evidence type="ECO:0000256" key="2">
    <source>
        <dbReference type="ARBA" id="ARBA00005551"/>
    </source>
</evidence>
<feature type="transmembrane region" description="Helical" evidence="12">
    <location>
        <begin position="335"/>
        <end position="356"/>
    </location>
</feature>
<keyword evidence="10" id="KW-0739">Sodium transport</keyword>
<feature type="transmembrane region" description="Helical" evidence="12">
    <location>
        <begin position="176"/>
        <end position="198"/>
    </location>
</feature>
<feature type="transmembrane region" description="Helical" evidence="12">
    <location>
        <begin position="41"/>
        <end position="59"/>
    </location>
</feature>
<proteinExistence type="inferred from homology"/>
<feature type="compositionally biased region" description="Pro residues" evidence="11">
    <location>
        <begin position="443"/>
        <end position="477"/>
    </location>
</feature>
<comment type="subcellular location">
    <subcellularLocation>
        <location evidence="1">Membrane</location>
        <topology evidence="1">Multi-pass membrane protein</topology>
    </subcellularLocation>
</comment>
<feature type="transmembrane region" description="Helical" evidence="12">
    <location>
        <begin position="261"/>
        <end position="289"/>
    </location>
</feature>
<keyword evidence="9 12" id="KW-0472">Membrane</keyword>
<evidence type="ECO:0000256" key="4">
    <source>
        <dbReference type="ARBA" id="ARBA00022449"/>
    </source>
</evidence>
<feature type="region of interest" description="Disordered" evidence="11">
    <location>
        <begin position="422"/>
        <end position="530"/>
    </location>
</feature>
<feature type="transmembrane region" description="Helical" evidence="12">
    <location>
        <begin position="71"/>
        <end position="90"/>
    </location>
</feature>
<comment type="similarity">
    <text evidence="2">Belongs to the monovalent cation:proton antiporter 2 (CPA2) transporter (TC 2.A.37) family.</text>
</comment>
<keyword evidence="6 12" id="KW-1133">Transmembrane helix</keyword>
<comment type="caution">
    <text evidence="14">The sequence shown here is derived from an EMBL/GenBank/DDBJ whole genome shotgun (WGS) entry which is preliminary data.</text>
</comment>
<dbReference type="PANTHER" id="PTHR43562">
    <property type="entry name" value="NAPA-TYPE SODIUM/HYDROGEN ANTIPORTER"/>
    <property type="match status" value="1"/>
</dbReference>
<evidence type="ECO:0000256" key="5">
    <source>
        <dbReference type="ARBA" id="ARBA00022692"/>
    </source>
</evidence>
<keyword evidence="7" id="KW-0915">Sodium</keyword>
<evidence type="ECO:0000256" key="8">
    <source>
        <dbReference type="ARBA" id="ARBA00023065"/>
    </source>
</evidence>
<keyword evidence="15" id="KW-1185">Reference proteome</keyword>
<dbReference type="PANTHER" id="PTHR43562:SF3">
    <property type="entry name" value="SODIUM ION_PROTON EXCHANGER (EUROFUNG)"/>
    <property type="match status" value="1"/>
</dbReference>
<feature type="transmembrane region" description="Helical" evidence="12">
    <location>
        <begin position="218"/>
        <end position="240"/>
    </location>
</feature>
<accession>A0ABT6ZN96</accession>
<dbReference type="Pfam" id="PF00999">
    <property type="entry name" value="Na_H_Exchanger"/>
    <property type="match status" value="1"/>
</dbReference>
<reference evidence="14 15" key="1">
    <citation type="submission" date="2023-05" db="EMBL/GenBank/DDBJ databases">
        <title>Streptantibioticus silvisoli sp. nov., acidotolerant actinomycetes 1 from pine litter.</title>
        <authorList>
            <person name="Swiecimska M."/>
            <person name="Golinska P."/>
            <person name="Sangal V."/>
            <person name="Wachnowicz B."/>
            <person name="Goodfellow M."/>
        </authorList>
    </citation>
    <scope>NUCLEOTIDE SEQUENCE [LARGE SCALE GENOMIC DNA]</scope>
    <source>
        <strain evidence="14 15">DSM 42109</strain>
    </source>
</reference>
<dbReference type="Proteomes" id="UP001214441">
    <property type="component" value="Unassembled WGS sequence"/>
</dbReference>
<evidence type="ECO:0000256" key="6">
    <source>
        <dbReference type="ARBA" id="ARBA00022989"/>
    </source>
</evidence>
<feature type="transmembrane region" description="Helical" evidence="12">
    <location>
        <begin position="397"/>
        <end position="416"/>
    </location>
</feature>
<evidence type="ECO:0000256" key="3">
    <source>
        <dbReference type="ARBA" id="ARBA00022448"/>
    </source>
</evidence>
<feature type="domain" description="Cation/H+ exchanger transmembrane" evidence="13">
    <location>
        <begin position="20"/>
        <end position="420"/>
    </location>
</feature>
<keyword evidence="3" id="KW-0813">Transport</keyword>
<evidence type="ECO:0000256" key="9">
    <source>
        <dbReference type="ARBA" id="ARBA00023136"/>
    </source>
</evidence>
<dbReference type="EMBL" id="JANCPR020000001">
    <property type="protein sequence ID" value="MDJ1130534.1"/>
    <property type="molecule type" value="Genomic_DNA"/>
</dbReference>
<dbReference type="Gene3D" id="1.20.1530.20">
    <property type="match status" value="1"/>
</dbReference>
<name>A0ABT6ZN96_9ACTN</name>
<gene>
    <name evidence="14" type="ORF">NMN56_000920</name>
</gene>
<feature type="compositionally biased region" description="Low complexity" evidence="11">
    <location>
        <begin position="490"/>
        <end position="505"/>
    </location>
</feature>
<evidence type="ECO:0000256" key="7">
    <source>
        <dbReference type="ARBA" id="ARBA00023053"/>
    </source>
</evidence>
<protein>
    <submittedName>
        <fullName evidence="14">Cation:proton antiporter</fullName>
    </submittedName>
</protein>
<keyword evidence="5 12" id="KW-0812">Transmembrane</keyword>
<dbReference type="RefSeq" id="WP_274039791.1">
    <property type="nucleotide sequence ID" value="NZ_JANCPR020000001.1"/>
</dbReference>
<feature type="transmembrane region" description="Helical" evidence="12">
    <location>
        <begin position="111"/>
        <end position="130"/>
    </location>
</feature>